<evidence type="ECO:0000259" key="12">
    <source>
        <dbReference type="PROSITE" id="PS50929"/>
    </source>
</evidence>
<evidence type="ECO:0000256" key="8">
    <source>
        <dbReference type="ARBA" id="ARBA00023136"/>
    </source>
</evidence>
<accession>A0A2P7ZU98</accession>
<dbReference type="Pfam" id="PF00664">
    <property type="entry name" value="ABC_membrane"/>
    <property type="match status" value="2"/>
</dbReference>
<feature type="transmembrane region" description="Helical" evidence="10">
    <location>
        <begin position="47"/>
        <end position="78"/>
    </location>
</feature>
<protein>
    <submittedName>
        <fullName evidence="13">Leptomycin B resistance protein pmd1</fullName>
    </submittedName>
</protein>
<dbReference type="SUPFAM" id="SSF90123">
    <property type="entry name" value="ABC transporter transmembrane region"/>
    <property type="match status" value="2"/>
</dbReference>
<dbReference type="AlphaFoldDB" id="A0A2P7ZU98"/>
<dbReference type="GO" id="GO:0005743">
    <property type="term" value="C:mitochondrial inner membrane"/>
    <property type="evidence" value="ECO:0007669"/>
    <property type="project" value="TreeGrafter"/>
</dbReference>
<feature type="transmembrane region" description="Helical" evidence="10">
    <location>
        <begin position="957"/>
        <end position="978"/>
    </location>
</feature>
<dbReference type="CDD" id="cd18577">
    <property type="entry name" value="ABC_6TM_Pgp_ABCB1_D1_like"/>
    <property type="match status" value="1"/>
</dbReference>
<keyword evidence="3" id="KW-0813">Transport</keyword>
<evidence type="ECO:0000256" key="4">
    <source>
        <dbReference type="ARBA" id="ARBA00022692"/>
    </source>
</evidence>
<gene>
    <name evidence="13" type="ORF">B9Z65_3054</name>
</gene>
<dbReference type="GO" id="GO:0015421">
    <property type="term" value="F:ABC-type oligopeptide transporter activity"/>
    <property type="evidence" value="ECO:0007669"/>
    <property type="project" value="TreeGrafter"/>
</dbReference>
<dbReference type="Gene3D" id="1.20.1560.10">
    <property type="entry name" value="ABC transporter type 1, transmembrane domain"/>
    <property type="match status" value="1"/>
</dbReference>
<feature type="transmembrane region" description="Helical" evidence="10">
    <location>
        <begin position="98"/>
        <end position="125"/>
    </location>
</feature>
<dbReference type="GO" id="GO:0016887">
    <property type="term" value="F:ATP hydrolysis activity"/>
    <property type="evidence" value="ECO:0007669"/>
    <property type="project" value="InterPro"/>
</dbReference>
<keyword evidence="8 10" id="KW-0472">Membrane</keyword>
<dbReference type="InterPro" id="IPR039421">
    <property type="entry name" value="Type_1_exporter"/>
</dbReference>
<feature type="region of interest" description="Disordered" evidence="9">
    <location>
        <begin position="627"/>
        <end position="649"/>
    </location>
</feature>
<dbReference type="EMBL" id="NHZQ01000121">
    <property type="protein sequence ID" value="PSK51787.1"/>
    <property type="molecule type" value="Genomic_DNA"/>
</dbReference>
<dbReference type="PROSITE" id="PS50893">
    <property type="entry name" value="ABC_TRANSPORTER_2"/>
    <property type="match status" value="2"/>
</dbReference>
<evidence type="ECO:0000256" key="5">
    <source>
        <dbReference type="ARBA" id="ARBA00022741"/>
    </source>
</evidence>
<feature type="domain" description="ABC transporter" evidence="11">
    <location>
        <begin position="1022"/>
        <end position="1266"/>
    </location>
</feature>
<dbReference type="SMART" id="SM00382">
    <property type="entry name" value="AAA"/>
    <property type="match status" value="2"/>
</dbReference>
<dbReference type="PANTHER" id="PTHR43394:SF1">
    <property type="entry name" value="ATP-BINDING CASSETTE SUB-FAMILY B MEMBER 10, MITOCHONDRIAL"/>
    <property type="match status" value="1"/>
</dbReference>
<evidence type="ECO:0000256" key="10">
    <source>
        <dbReference type="SAM" id="Phobius"/>
    </source>
</evidence>
<dbReference type="CDD" id="cd18578">
    <property type="entry name" value="ABC_6TM_Pgp_ABCB1_D2_like"/>
    <property type="match status" value="1"/>
</dbReference>
<evidence type="ECO:0000259" key="11">
    <source>
        <dbReference type="PROSITE" id="PS50893"/>
    </source>
</evidence>
<proteinExistence type="inferred from homology"/>
<feature type="transmembrane region" description="Helical" evidence="10">
    <location>
        <begin position="277"/>
        <end position="299"/>
    </location>
</feature>
<dbReference type="CDD" id="cd03249">
    <property type="entry name" value="ABC_MTABC3_MDL1_MDL2"/>
    <property type="match status" value="2"/>
</dbReference>
<dbReference type="FunFam" id="1.20.1560.10:FF:000057">
    <property type="entry name" value="ABC multidrug transporter SitT"/>
    <property type="match status" value="1"/>
</dbReference>
<evidence type="ECO:0000256" key="9">
    <source>
        <dbReference type="SAM" id="MobiDB-lite"/>
    </source>
</evidence>
<organism evidence="13 14">
    <name type="scientific">Elsinoe australis</name>
    <dbReference type="NCBI Taxonomy" id="40998"/>
    <lineage>
        <taxon>Eukaryota</taxon>
        <taxon>Fungi</taxon>
        <taxon>Dikarya</taxon>
        <taxon>Ascomycota</taxon>
        <taxon>Pezizomycotina</taxon>
        <taxon>Dothideomycetes</taxon>
        <taxon>Dothideomycetidae</taxon>
        <taxon>Myriangiales</taxon>
        <taxon>Elsinoaceae</taxon>
        <taxon>Elsinoe</taxon>
    </lineage>
</organism>
<name>A0A2P7ZU98_9PEZI</name>
<dbReference type="PANTHER" id="PTHR43394">
    <property type="entry name" value="ATP-DEPENDENT PERMEASE MDL1, MITOCHONDRIAL"/>
    <property type="match status" value="1"/>
</dbReference>
<feature type="domain" description="ABC transmembrane type-1" evidence="12">
    <location>
        <begin position="702"/>
        <end position="986"/>
    </location>
</feature>
<dbReference type="Proteomes" id="UP000243723">
    <property type="component" value="Unassembled WGS sequence"/>
</dbReference>
<dbReference type="FunFam" id="3.40.50.300:FF:000913">
    <property type="entry name" value="ABC multidrug transporter SitT"/>
    <property type="match status" value="1"/>
</dbReference>
<evidence type="ECO:0000256" key="3">
    <source>
        <dbReference type="ARBA" id="ARBA00022448"/>
    </source>
</evidence>
<dbReference type="InterPro" id="IPR011527">
    <property type="entry name" value="ABC1_TM_dom"/>
</dbReference>
<evidence type="ECO:0000313" key="13">
    <source>
        <dbReference type="EMBL" id="PSK51787.1"/>
    </source>
</evidence>
<dbReference type="SUPFAM" id="SSF52540">
    <property type="entry name" value="P-loop containing nucleoside triphosphate hydrolases"/>
    <property type="match status" value="2"/>
</dbReference>
<dbReference type="InterPro" id="IPR003439">
    <property type="entry name" value="ABC_transporter-like_ATP-bd"/>
</dbReference>
<comment type="similarity">
    <text evidence="2">Belongs to the ABC transporter superfamily. ABCB family. Multidrug resistance exporter (TC 3.A.1.201) subfamily.</text>
</comment>
<keyword evidence="4 10" id="KW-0812">Transmembrane</keyword>
<keyword evidence="14" id="KW-1185">Reference proteome</keyword>
<sequence length="1273" mass="138534">MDSSEMEKTKLETSSDNGEQKAQDDEQSAGVLATYKRIFSYCGGLDVTLNIIGIIAAAGSGVSLALVQLVFGGFVTVISDFQRGATSRSEFDSLVSTYALRFVYIFIARFALTYIFISCFTVSAIRTSRTIRRVFLTATLRQEIAYFDSGEGGSVTMKVTTNGNQLQNGISDKLGSTVQAAASCIAAVAIGLAIQWKLMLITITIAPVMIIVIGVVVAIVTKIESRQLKIFSTAGALAEDIVGSVRNVHAFWMRPRLVKRYDEYLDQAHKEGNKQSVAWGFMFSIEYFCIYAGFALAFWQGIRMYLSGEIQDPGDIVAVLFSVVIAATSLTMISPFFQAFATAAGAADALFKVIDRESKIDPLQDGGEVLDNVSGEIELSNIDFEYPTRPEVPVLRDYSIHCEPGKTTALVGASGSGKSTIVGLLERWYNPSKGQITLDGRPIESFNIRWLRTKIRLVQQEPVLLNGTVMDNVLNGLTGTPWENAAREDQVARVIEACKMSYAHDFVSELPDGYDTNVGERAGLLSGGQKQRIAIARALVSDPKILLLDEATSALDPHSEGIVQQALDRAASGRTTIVIAHKLATIKNADKIVVMQKGQVLETGTHDSLLAQGGVYTRLVGAQDLGQASSSGASSDDEDDEKEKPYIELTRTQTMASTSEKRLSDYQESLDFDKHKNRNMLSVVVYVLREQTGLLFISIPWVIGCLVGGATFPAQAVILSQLINIFSLTGSALQSEGNFYALMFFVVALANLFAYWSLGFVSNVIAQKIGHFYRRTILDATLQQDIQFFDRAENTTGAVTSRLTTMPTQITELFGFNLSIIFVVIINLISSSILGLAFGWKLSLVLIFGGLPFLVGSGYLKIRLETAMAKQTADKFASSAGLAGEAVTAIRTISSLAMEGKTIDRFRDKVDGILKDSTPFIFHSSFWYALSQSAEFGVLALGFWYGCRLVASGEYTVRQFFLVFVAVFFSGQAAGQFFSYATSITKGVNAVNYVMWLRSIRPIVAETNTNHNSGPDKDLQNFSVDNAEFIYPTRPKDKVLRGITLGAEKGSFIALVGGSGSGKSTMISLLERFYDPSSGTVNLNDTNIATFNPRLYRSDISLVQQEPTLYQGTIKENIALGSATNSTALDMSDEKISAACKDANISDFIASLPDGLNTQVGNRGLSLSGGQRQRIAIARALVRNPRILLLDEATSALDTESERVVQGALNKAAESGERITVAVAHRLSTIRNADRIYVFVRGKVVETGSHDELSRRGGVYAGMCKAQSLDREV</sequence>
<feature type="transmembrane region" description="Helical" evidence="10">
    <location>
        <begin position="842"/>
        <end position="860"/>
    </location>
</feature>
<comment type="caution">
    <text evidence="13">The sequence shown here is derived from an EMBL/GenBank/DDBJ whole genome shotgun (WGS) entry which is preliminary data.</text>
</comment>
<feature type="transmembrane region" description="Helical" evidence="10">
    <location>
        <begin position="200"/>
        <end position="220"/>
    </location>
</feature>
<feature type="domain" description="ABC transporter" evidence="11">
    <location>
        <begin position="377"/>
        <end position="622"/>
    </location>
</feature>
<feature type="transmembrane region" description="Helical" evidence="10">
    <location>
        <begin position="739"/>
        <end position="766"/>
    </location>
</feature>
<reference evidence="13 14" key="1">
    <citation type="submission" date="2017-05" db="EMBL/GenBank/DDBJ databases">
        <title>Draft genome sequence of Elsinoe australis.</title>
        <authorList>
            <person name="Cheng Q."/>
        </authorList>
    </citation>
    <scope>NUCLEOTIDE SEQUENCE [LARGE SCALE GENOMIC DNA]</scope>
    <source>
        <strain evidence="13 14">NL1</strain>
    </source>
</reference>
<evidence type="ECO:0000313" key="14">
    <source>
        <dbReference type="Proteomes" id="UP000243723"/>
    </source>
</evidence>
<dbReference type="PROSITE" id="PS00211">
    <property type="entry name" value="ABC_TRANSPORTER_1"/>
    <property type="match status" value="2"/>
</dbReference>
<dbReference type="FunFam" id="3.40.50.300:FF:000251">
    <property type="entry name" value="ABC transporter B family member 19"/>
    <property type="match status" value="1"/>
</dbReference>
<dbReference type="InterPro" id="IPR017871">
    <property type="entry name" value="ABC_transporter-like_CS"/>
</dbReference>
<feature type="region of interest" description="Disordered" evidence="9">
    <location>
        <begin position="1"/>
        <end position="25"/>
    </location>
</feature>
<dbReference type="InterPro" id="IPR003593">
    <property type="entry name" value="AAA+_ATPase"/>
</dbReference>
<keyword evidence="6" id="KW-0067">ATP-binding</keyword>
<keyword evidence="7 10" id="KW-1133">Transmembrane helix</keyword>
<dbReference type="OrthoDB" id="6500128at2759"/>
<evidence type="ECO:0000256" key="1">
    <source>
        <dbReference type="ARBA" id="ARBA00004141"/>
    </source>
</evidence>
<feature type="transmembrane region" description="Helical" evidence="10">
    <location>
        <begin position="694"/>
        <end position="719"/>
    </location>
</feature>
<dbReference type="Gene3D" id="3.40.50.300">
    <property type="entry name" value="P-loop containing nucleotide triphosphate hydrolases"/>
    <property type="match status" value="2"/>
</dbReference>
<keyword evidence="5" id="KW-0547">Nucleotide-binding</keyword>
<dbReference type="GO" id="GO:0005524">
    <property type="term" value="F:ATP binding"/>
    <property type="evidence" value="ECO:0007669"/>
    <property type="project" value="UniProtKB-KW"/>
</dbReference>
<dbReference type="InterPro" id="IPR027417">
    <property type="entry name" value="P-loop_NTPase"/>
</dbReference>
<dbReference type="InterPro" id="IPR036640">
    <property type="entry name" value="ABC1_TM_sf"/>
</dbReference>
<evidence type="ECO:0000256" key="6">
    <source>
        <dbReference type="ARBA" id="ARBA00022840"/>
    </source>
</evidence>
<dbReference type="PROSITE" id="PS50929">
    <property type="entry name" value="ABC_TM1F"/>
    <property type="match status" value="2"/>
</dbReference>
<feature type="compositionally biased region" description="Basic and acidic residues" evidence="9">
    <location>
        <begin position="1"/>
        <end position="24"/>
    </location>
</feature>
<comment type="subcellular location">
    <subcellularLocation>
        <location evidence="1">Membrane</location>
        <topology evidence="1">Multi-pass membrane protein</topology>
    </subcellularLocation>
</comment>
<feature type="transmembrane region" description="Helical" evidence="10">
    <location>
        <begin position="925"/>
        <end position="945"/>
    </location>
</feature>
<feature type="domain" description="ABC transmembrane type-1" evidence="12">
    <location>
        <begin position="51"/>
        <end position="342"/>
    </location>
</feature>
<feature type="transmembrane region" description="Helical" evidence="10">
    <location>
        <begin position="319"/>
        <end position="351"/>
    </location>
</feature>
<feature type="transmembrane region" description="Helical" evidence="10">
    <location>
        <begin position="813"/>
        <end position="836"/>
    </location>
</feature>
<dbReference type="GO" id="GO:0090374">
    <property type="term" value="P:oligopeptide export from mitochondrion"/>
    <property type="evidence" value="ECO:0007669"/>
    <property type="project" value="TreeGrafter"/>
</dbReference>
<evidence type="ECO:0000256" key="2">
    <source>
        <dbReference type="ARBA" id="ARBA00007577"/>
    </source>
</evidence>
<dbReference type="Pfam" id="PF00005">
    <property type="entry name" value="ABC_tran"/>
    <property type="match status" value="2"/>
</dbReference>
<feature type="transmembrane region" description="Helical" evidence="10">
    <location>
        <begin position="174"/>
        <end position="194"/>
    </location>
</feature>
<evidence type="ECO:0000256" key="7">
    <source>
        <dbReference type="ARBA" id="ARBA00022989"/>
    </source>
</evidence>
<dbReference type="STRING" id="40998.A0A2P7ZU98"/>